<evidence type="ECO:0000313" key="10">
    <source>
        <dbReference type="EMBL" id="KYH13564.1"/>
    </source>
</evidence>
<dbReference type="Gene3D" id="1.10.1790.10">
    <property type="entry name" value="PRD domain"/>
    <property type="match status" value="2"/>
</dbReference>
<dbReference type="SUPFAM" id="SSF46785">
    <property type="entry name" value="Winged helix' DNA-binding domain"/>
    <property type="match status" value="2"/>
</dbReference>
<dbReference type="InterPro" id="IPR036634">
    <property type="entry name" value="PRD_sf"/>
</dbReference>
<dbReference type="Pfam" id="PF00874">
    <property type="entry name" value="PRD"/>
    <property type="match status" value="2"/>
</dbReference>
<keyword evidence="6" id="KW-0804">Transcription</keyword>
<dbReference type="InterPro" id="IPR002178">
    <property type="entry name" value="PTS_EIIA_type-2_dom"/>
</dbReference>
<dbReference type="SUPFAM" id="SSF63520">
    <property type="entry name" value="PTS-regulatory domain, PRD"/>
    <property type="match status" value="2"/>
</dbReference>
<dbReference type="InterPro" id="IPR016152">
    <property type="entry name" value="PTrfase/Anion_transptr"/>
</dbReference>
<keyword evidence="4" id="KW-0805">Transcription regulation</keyword>
<dbReference type="GO" id="GO:0008982">
    <property type="term" value="F:protein-N(PI)-phosphohistidine-sugar phosphotransferase activity"/>
    <property type="evidence" value="ECO:0007669"/>
    <property type="project" value="InterPro"/>
</dbReference>
<dbReference type="InterPro" id="IPR007737">
    <property type="entry name" value="Mga_HTH"/>
</dbReference>
<proteinExistence type="predicted"/>
<evidence type="ECO:0000256" key="6">
    <source>
        <dbReference type="ARBA" id="ARBA00023163"/>
    </source>
</evidence>
<feature type="domain" description="PTS EIIA type-2" evidence="7">
    <location>
        <begin position="501"/>
        <end position="643"/>
    </location>
</feature>
<keyword evidence="2" id="KW-0808">Transferase</keyword>
<dbReference type="Pfam" id="PF02302">
    <property type="entry name" value="PTS_IIB"/>
    <property type="match status" value="1"/>
</dbReference>
<evidence type="ECO:0000256" key="1">
    <source>
        <dbReference type="ARBA" id="ARBA00011798"/>
    </source>
</evidence>
<dbReference type="InterPro" id="IPR013196">
    <property type="entry name" value="HTH_11"/>
</dbReference>
<dbReference type="AlphaFoldDB" id="A0A151A2C2"/>
<dbReference type="SUPFAM" id="SSF52794">
    <property type="entry name" value="PTS system IIB component-like"/>
    <property type="match status" value="1"/>
</dbReference>
<evidence type="ECO:0000259" key="7">
    <source>
        <dbReference type="PROSITE" id="PS51094"/>
    </source>
</evidence>
<gene>
    <name evidence="10" type="ORF">A0131_01900</name>
</gene>
<evidence type="ECO:0000256" key="3">
    <source>
        <dbReference type="ARBA" id="ARBA00022737"/>
    </source>
</evidence>
<evidence type="ECO:0000256" key="2">
    <source>
        <dbReference type="ARBA" id="ARBA00022679"/>
    </source>
</evidence>
<dbReference type="GO" id="GO:0006355">
    <property type="term" value="P:regulation of DNA-templated transcription"/>
    <property type="evidence" value="ECO:0007669"/>
    <property type="project" value="InterPro"/>
</dbReference>
<dbReference type="Pfam" id="PF05043">
    <property type="entry name" value="Mga"/>
    <property type="match status" value="1"/>
</dbReference>
<dbReference type="InterPro" id="IPR036390">
    <property type="entry name" value="WH_DNA-bd_sf"/>
</dbReference>
<dbReference type="Gene3D" id="3.40.930.10">
    <property type="entry name" value="Mannitol-specific EII, Chain A"/>
    <property type="match status" value="1"/>
</dbReference>
<dbReference type="PANTHER" id="PTHR30185">
    <property type="entry name" value="CRYPTIC BETA-GLUCOSIDE BGL OPERON ANTITERMINATOR"/>
    <property type="match status" value="1"/>
</dbReference>
<feature type="domain" description="PRD" evidence="9">
    <location>
        <begin position="178"/>
        <end position="283"/>
    </location>
</feature>
<dbReference type="PROSITE" id="PS51094">
    <property type="entry name" value="PTS_EIIA_TYPE_2"/>
    <property type="match status" value="1"/>
</dbReference>
<comment type="subunit">
    <text evidence="1">Homodimer or homotrimer. Seems to be a monomer when not phosphorylated.</text>
</comment>
<feature type="domain" description="PTS EIIB type-2" evidence="8">
    <location>
        <begin position="398"/>
        <end position="489"/>
    </location>
</feature>
<accession>A0A151A2C2</accession>
<dbReference type="EMBL" id="LUGM01000002">
    <property type="protein sequence ID" value="KYH13564.1"/>
    <property type="molecule type" value="Genomic_DNA"/>
</dbReference>
<sequence length="646" mass="73763">MLSMRQRQILDFVSTQGHYVSVHDLAEKFQVSERAIQYDIEFIESMTDVLHITLERDKANGIKIVAMQQHIPNTKTSHNRVIHYAKSERILYIILKLFESSQPTSSQAFAEMVSVSRRTIVEDLKDVQKWLDEQSLALTYVKNKGFIIEGDEHNFRKAYAARVNEYFDTHTHQIGNQLFSNQDLKQIRLTVTSILMEHQYQLVQSAIDGLIYHILIAIHRTKEDYTFKIPKSEYERLSQTDQFQIATVIAQKLEAIFDIQFPTSEAAFITLHLLGAKSAEENMMIERTDNLELYILKLIEYMSGELGVDLMSDNKLLNGLLVHLQPAIYRMKFNMSHDNPLLEEIQTQYRHIVDALNRHLNAIELAYDMHFDDHEIAYITLHFASAIERGSSLKRKSIKVVLLCGSGIGTSQLLKSKIINIYPELEVVDAYSVYEISEEQLRHEGVDYVISTVPVKSLSVPVINVSPFLAAEDRLKLNNIINEAREQYVSSIKSVGPTLNQVLPQANILISQPKVDRDAAIVQSVDLLVKQDIVSESYASAIIQQLDKFGPYMVISPQIALIHANHDQVKQGVGFSLVHYEEGIRFNHKQYDPVRIVITLATEQPKIHLNALRQLSELLMDEQKRASLLQGDLAQIISSIDEVSNK</sequence>
<evidence type="ECO:0000259" key="8">
    <source>
        <dbReference type="PROSITE" id="PS51099"/>
    </source>
</evidence>
<dbReference type="CDD" id="cd00211">
    <property type="entry name" value="PTS_IIA_fru"/>
    <property type="match status" value="1"/>
</dbReference>
<dbReference type="Pfam" id="PF08279">
    <property type="entry name" value="HTH_11"/>
    <property type="match status" value="1"/>
</dbReference>
<dbReference type="Gene3D" id="3.40.50.2300">
    <property type="match status" value="1"/>
</dbReference>
<evidence type="ECO:0000256" key="5">
    <source>
        <dbReference type="ARBA" id="ARBA00023159"/>
    </source>
</evidence>
<dbReference type="InterPro" id="IPR003501">
    <property type="entry name" value="PTS_EIIB_2/3"/>
</dbReference>
<evidence type="ECO:0000256" key="4">
    <source>
        <dbReference type="ARBA" id="ARBA00023015"/>
    </source>
</evidence>
<dbReference type="InterPro" id="IPR050661">
    <property type="entry name" value="BglG_antiterminators"/>
</dbReference>
<dbReference type="InterPro" id="IPR013011">
    <property type="entry name" value="PTS_EIIB_2"/>
</dbReference>
<dbReference type="CDD" id="cd05568">
    <property type="entry name" value="PTS_IIB_bgl_like"/>
    <property type="match status" value="1"/>
</dbReference>
<keyword evidence="5" id="KW-0010">Activator</keyword>
<keyword evidence="10" id="KW-0813">Transport</keyword>
<dbReference type="GO" id="GO:0009401">
    <property type="term" value="P:phosphoenolpyruvate-dependent sugar phosphotransferase system"/>
    <property type="evidence" value="ECO:0007669"/>
    <property type="project" value="InterPro"/>
</dbReference>
<organism evidence="10 11">
    <name type="scientific">Staphylococcus kloosii</name>
    <dbReference type="NCBI Taxonomy" id="29384"/>
    <lineage>
        <taxon>Bacteria</taxon>
        <taxon>Bacillati</taxon>
        <taxon>Bacillota</taxon>
        <taxon>Bacilli</taxon>
        <taxon>Bacillales</taxon>
        <taxon>Staphylococcaceae</taxon>
        <taxon>Staphylococcus</taxon>
    </lineage>
</organism>
<dbReference type="InterPro" id="IPR011608">
    <property type="entry name" value="PRD"/>
</dbReference>
<dbReference type="InterPro" id="IPR036388">
    <property type="entry name" value="WH-like_DNA-bd_sf"/>
</dbReference>
<dbReference type="Pfam" id="PF00359">
    <property type="entry name" value="PTS_EIIA_2"/>
    <property type="match status" value="1"/>
</dbReference>
<keyword evidence="3" id="KW-0677">Repeat</keyword>
<comment type="caution">
    <text evidence="10">The sequence shown here is derived from an EMBL/GenBank/DDBJ whole genome shotgun (WGS) entry which is preliminary data.</text>
</comment>
<dbReference type="PROSITE" id="PS51099">
    <property type="entry name" value="PTS_EIIB_TYPE_2"/>
    <property type="match status" value="1"/>
</dbReference>
<evidence type="ECO:0000313" key="11">
    <source>
        <dbReference type="Proteomes" id="UP000075418"/>
    </source>
</evidence>
<dbReference type="InterPro" id="IPR036095">
    <property type="entry name" value="PTS_EIIB-like_sf"/>
</dbReference>
<evidence type="ECO:0000259" key="9">
    <source>
        <dbReference type="PROSITE" id="PS51372"/>
    </source>
</evidence>
<name>A0A151A2C2_9STAP</name>
<reference evidence="10 11" key="1">
    <citation type="submission" date="2016-02" db="EMBL/GenBank/DDBJ databases">
        <title>Draft genome sequence of hydrocarbon degrading Staphylococcus saprophyticus Strain CNV2, isolated from crude-oil contaminated soil from Noonmati Oil Refinery, Guwahati, Assam, India.</title>
        <authorList>
            <person name="Mukherjee A."/>
            <person name="Chettri B."/>
            <person name="Langpoklakpam J."/>
            <person name="Singh A.K."/>
            <person name="Chattopadhyay D.J."/>
        </authorList>
    </citation>
    <scope>NUCLEOTIDE SEQUENCE [LARGE SCALE GENOMIC DNA]</scope>
    <source>
        <strain evidence="10 11">CNV2</strain>
    </source>
</reference>
<dbReference type="PANTHER" id="PTHR30185:SF12">
    <property type="entry name" value="TRANSCRIPTIONAL REGULATOR MANR"/>
    <property type="match status" value="1"/>
</dbReference>
<keyword evidence="10" id="KW-0762">Sugar transport</keyword>
<dbReference type="Gene3D" id="1.10.10.10">
    <property type="entry name" value="Winged helix-like DNA-binding domain superfamily/Winged helix DNA-binding domain"/>
    <property type="match status" value="2"/>
</dbReference>
<dbReference type="Proteomes" id="UP000075418">
    <property type="component" value="Unassembled WGS sequence"/>
</dbReference>
<feature type="domain" description="PRD" evidence="9">
    <location>
        <begin position="286"/>
        <end position="393"/>
    </location>
</feature>
<protein>
    <submittedName>
        <fullName evidence="10">PTS sugar transporter subunit IIA</fullName>
    </submittedName>
</protein>
<dbReference type="SUPFAM" id="SSF55804">
    <property type="entry name" value="Phoshotransferase/anion transport protein"/>
    <property type="match status" value="1"/>
</dbReference>
<dbReference type="PROSITE" id="PS51372">
    <property type="entry name" value="PRD_2"/>
    <property type="match status" value="2"/>
</dbReference>